<keyword evidence="7" id="KW-0614">Plasmid</keyword>
<feature type="domain" description="Thiamine pyrophosphate enzyme N-terminal TPP-binding" evidence="6">
    <location>
        <begin position="18"/>
        <end position="133"/>
    </location>
</feature>
<dbReference type="SUPFAM" id="SSF52467">
    <property type="entry name" value="DHS-like NAD/FAD-binding domain"/>
    <property type="match status" value="1"/>
</dbReference>
<gene>
    <name evidence="7" type="primary">mdlC</name>
    <name evidence="7" type="ORF">DSM109990_03921</name>
</gene>
<comment type="similarity">
    <text evidence="1 3">Belongs to the TPP enzyme family.</text>
</comment>
<dbReference type="Proteomes" id="UP000831019">
    <property type="component" value="Plasmid pDSM109990_c"/>
</dbReference>
<dbReference type="InterPro" id="IPR029035">
    <property type="entry name" value="DHS-like_NAD/FAD-binding_dom"/>
</dbReference>
<dbReference type="SUPFAM" id="SSF52518">
    <property type="entry name" value="Thiamin diphosphate-binding fold (THDP-binding)"/>
    <property type="match status" value="2"/>
</dbReference>
<geneLocation type="plasmid" evidence="7 8">
    <name>pDSM109990_c</name>
</geneLocation>
<dbReference type="InterPro" id="IPR012001">
    <property type="entry name" value="Thiamin_PyroP_enz_TPP-bd_dom"/>
</dbReference>
<evidence type="ECO:0000256" key="2">
    <source>
        <dbReference type="ARBA" id="ARBA00023052"/>
    </source>
</evidence>
<dbReference type="GO" id="GO:0050695">
    <property type="term" value="F:benzoylformate decarboxylase activity"/>
    <property type="evidence" value="ECO:0007669"/>
    <property type="project" value="UniProtKB-EC"/>
</dbReference>
<evidence type="ECO:0000313" key="7">
    <source>
        <dbReference type="EMBL" id="UOA17029.1"/>
    </source>
</evidence>
<dbReference type="Pfam" id="PF00205">
    <property type="entry name" value="TPP_enzyme_M"/>
    <property type="match status" value="1"/>
</dbReference>
<feature type="domain" description="Thiamine pyrophosphate enzyme central" evidence="4">
    <location>
        <begin position="217"/>
        <end position="298"/>
    </location>
</feature>
<sequence length="586" mass="62545">MHDDLDRPLACDVTTLYGSDAIGRMLRHLNVPFVALNPGSSFRGLHDSLVNDLGNRNPQMLLCLHEEHAVAIAHGWAKVTGTPLAVILHANVGLMHAAMALYNAWCDRVPMLVYGATGPVDADKRRPWIDWLHTSRDQAAIVRPYVKWDDQPASLAASLASMQRAATITQTAPKAPTYVCFDVSVQEQEIDAIPALPDAAKHPVPQLPQVAEADATRILALLREADRPVFLVGRVSRDSDDWDRRVDLAEAFGARVLTDIKTAAAFPTKHPLHAGSPSYFLSAEASKVIVEADLLVFFDWVDPAGTMKQAGVDAAFSKVVNVTLEPLLQNGWSLDHQAQPQSDFSLLADPDAVIAALCKAAGISGQEKTSLPAPAAAFDPTAQTGPVTIDALADHLSARLVGYDATLMRLTLSWNGDKCDFRTPLDYLGYDGGAGIGSGPGMAVGSALALQGSGRLPVAVLGDGDFLMGATAIWTAVHHSVPMLIVVANNRSYFNDEVHQERVARMRDRPVENKHVGQAITGPDIDIAAMARAQGATAFGPVEGHAALDDVLSQALDRVTAGGTVVIDVRIAQGYSAAMTEGMTQE</sequence>
<dbReference type="Pfam" id="PF02776">
    <property type="entry name" value="TPP_enzyme_N"/>
    <property type="match status" value="1"/>
</dbReference>
<dbReference type="Gene3D" id="3.40.50.970">
    <property type="match status" value="2"/>
</dbReference>
<reference evidence="8" key="1">
    <citation type="journal article" date="2022" name="Microorganisms">
        <title>Beyond the ABCs#Discovery of Three New Plasmid Types in Rhodobacterales (RepQ, RepY, RepW).</title>
        <authorList>
            <person name="Freese H.M."/>
            <person name="Ringel V."/>
            <person name="Overmann J."/>
            <person name="Petersen J."/>
        </authorList>
    </citation>
    <scope>NUCLEOTIDE SEQUENCE [LARGE SCALE GENOMIC DNA]</scope>
    <source>
        <strain evidence="8">DSM 109990</strain>
        <plasmid evidence="8">pDSM109990_c</plasmid>
    </source>
</reference>
<dbReference type="EC" id="4.1.1.7" evidence="7"/>
<dbReference type="Gene3D" id="3.40.50.1220">
    <property type="entry name" value="TPP-binding domain"/>
    <property type="match status" value="1"/>
</dbReference>
<organism evidence="7 8">
    <name type="scientific">Sulfitobacter dubius</name>
    <dbReference type="NCBI Taxonomy" id="218673"/>
    <lineage>
        <taxon>Bacteria</taxon>
        <taxon>Pseudomonadati</taxon>
        <taxon>Pseudomonadota</taxon>
        <taxon>Alphaproteobacteria</taxon>
        <taxon>Rhodobacterales</taxon>
        <taxon>Roseobacteraceae</taxon>
        <taxon>Sulfitobacter</taxon>
    </lineage>
</organism>
<proteinExistence type="inferred from homology"/>
<protein>
    <submittedName>
        <fullName evidence="7">Benzoylformate decarboxylase</fullName>
        <ecNumber evidence="7">4.1.1.7</ecNumber>
    </submittedName>
</protein>
<evidence type="ECO:0000259" key="6">
    <source>
        <dbReference type="Pfam" id="PF02776"/>
    </source>
</evidence>
<evidence type="ECO:0000259" key="4">
    <source>
        <dbReference type="Pfam" id="PF00205"/>
    </source>
</evidence>
<dbReference type="EMBL" id="CP085147">
    <property type="protein sequence ID" value="UOA17029.1"/>
    <property type="molecule type" value="Genomic_DNA"/>
</dbReference>
<dbReference type="CDD" id="cd07035">
    <property type="entry name" value="TPP_PYR_POX_like"/>
    <property type="match status" value="1"/>
</dbReference>
<keyword evidence="2 3" id="KW-0786">Thiamine pyrophosphate</keyword>
<dbReference type="InterPro" id="IPR029061">
    <property type="entry name" value="THDP-binding"/>
</dbReference>
<name>A0ABY3ZQX1_9RHOB</name>
<dbReference type="RefSeq" id="WP_243263802.1">
    <property type="nucleotide sequence ID" value="NZ_CP085147.1"/>
</dbReference>
<dbReference type="PANTHER" id="PTHR18968">
    <property type="entry name" value="THIAMINE PYROPHOSPHATE ENZYMES"/>
    <property type="match status" value="1"/>
</dbReference>
<keyword evidence="7" id="KW-0456">Lyase</keyword>
<accession>A0ABY3ZQX1</accession>
<keyword evidence="8" id="KW-1185">Reference proteome</keyword>
<evidence type="ECO:0000256" key="1">
    <source>
        <dbReference type="ARBA" id="ARBA00007812"/>
    </source>
</evidence>
<dbReference type="PANTHER" id="PTHR18968:SF13">
    <property type="entry name" value="ACETOLACTATE SYNTHASE CATALYTIC SUBUNIT, MITOCHONDRIAL"/>
    <property type="match status" value="1"/>
</dbReference>
<feature type="domain" description="Thiamine pyrophosphate enzyme TPP-binding" evidence="5">
    <location>
        <begin position="419"/>
        <end position="569"/>
    </location>
</feature>
<evidence type="ECO:0000259" key="5">
    <source>
        <dbReference type="Pfam" id="PF02775"/>
    </source>
</evidence>
<dbReference type="Pfam" id="PF02775">
    <property type="entry name" value="TPP_enzyme_C"/>
    <property type="match status" value="1"/>
</dbReference>
<dbReference type="InterPro" id="IPR045229">
    <property type="entry name" value="TPP_enz"/>
</dbReference>
<dbReference type="InterPro" id="IPR011766">
    <property type="entry name" value="TPP_enzyme_TPP-bd"/>
</dbReference>
<dbReference type="InterPro" id="IPR012000">
    <property type="entry name" value="Thiamin_PyroP_enz_cen_dom"/>
</dbReference>
<evidence type="ECO:0000313" key="8">
    <source>
        <dbReference type="Proteomes" id="UP000831019"/>
    </source>
</evidence>
<evidence type="ECO:0000256" key="3">
    <source>
        <dbReference type="RuleBase" id="RU362132"/>
    </source>
</evidence>